<dbReference type="Proteomes" id="UP000195455">
    <property type="component" value="Unassembled WGS sequence"/>
</dbReference>
<gene>
    <name evidence="8" type="ORF">B5G26_15645</name>
</gene>
<organism evidence="8 9">
    <name type="scientific">Anaerotignum lactatifermentans</name>
    <dbReference type="NCBI Taxonomy" id="160404"/>
    <lineage>
        <taxon>Bacteria</taxon>
        <taxon>Bacillati</taxon>
        <taxon>Bacillota</taxon>
        <taxon>Clostridia</taxon>
        <taxon>Lachnospirales</taxon>
        <taxon>Anaerotignaceae</taxon>
        <taxon>Anaerotignum</taxon>
    </lineage>
</organism>
<feature type="transmembrane region" description="Helical" evidence="7">
    <location>
        <begin position="199"/>
        <end position="219"/>
    </location>
</feature>
<keyword evidence="2" id="KW-0813">Transport</keyword>
<dbReference type="InterPro" id="IPR048279">
    <property type="entry name" value="MdtK-like"/>
</dbReference>
<feature type="transmembrane region" description="Helical" evidence="7">
    <location>
        <begin position="391"/>
        <end position="410"/>
    </location>
</feature>
<evidence type="ECO:0000256" key="6">
    <source>
        <dbReference type="ARBA" id="ARBA00023136"/>
    </source>
</evidence>
<evidence type="ECO:0000313" key="8">
    <source>
        <dbReference type="EMBL" id="OUN39120.1"/>
    </source>
</evidence>
<dbReference type="GO" id="GO:0015297">
    <property type="term" value="F:antiporter activity"/>
    <property type="evidence" value="ECO:0007669"/>
    <property type="project" value="InterPro"/>
</dbReference>
<feature type="transmembrane region" description="Helical" evidence="7">
    <location>
        <begin position="20"/>
        <end position="37"/>
    </location>
</feature>
<dbReference type="EMBL" id="NFHM01000045">
    <property type="protein sequence ID" value="OUN39120.1"/>
    <property type="molecule type" value="Genomic_DNA"/>
</dbReference>
<feature type="transmembrane region" description="Helical" evidence="7">
    <location>
        <begin position="99"/>
        <end position="120"/>
    </location>
</feature>
<evidence type="ECO:0000256" key="3">
    <source>
        <dbReference type="ARBA" id="ARBA00022475"/>
    </source>
</evidence>
<feature type="transmembrane region" description="Helical" evidence="7">
    <location>
        <begin position="358"/>
        <end position="379"/>
    </location>
</feature>
<dbReference type="NCBIfam" id="TIGR00797">
    <property type="entry name" value="matE"/>
    <property type="match status" value="1"/>
</dbReference>
<dbReference type="InterPro" id="IPR002528">
    <property type="entry name" value="MATE_fam"/>
</dbReference>
<protein>
    <submittedName>
        <fullName evidence="8">MATE family efflux transporter</fullName>
    </submittedName>
</protein>
<evidence type="ECO:0000256" key="1">
    <source>
        <dbReference type="ARBA" id="ARBA00004651"/>
    </source>
</evidence>
<dbReference type="GO" id="GO:0005886">
    <property type="term" value="C:plasma membrane"/>
    <property type="evidence" value="ECO:0007669"/>
    <property type="project" value="UniProtKB-SubCell"/>
</dbReference>
<evidence type="ECO:0000256" key="2">
    <source>
        <dbReference type="ARBA" id="ARBA00022448"/>
    </source>
</evidence>
<feature type="transmembrane region" description="Helical" evidence="7">
    <location>
        <begin position="140"/>
        <end position="165"/>
    </location>
</feature>
<dbReference type="PANTHER" id="PTHR43549">
    <property type="entry name" value="MULTIDRUG RESISTANCE PROTEIN YPNP-RELATED"/>
    <property type="match status" value="1"/>
</dbReference>
<feature type="transmembrane region" description="Helical" evidence="7">
    <location>
        <begin position="64"/>
        <end position="87"/>
    </location>
</feature>
<reference evidence="9" key="1">
    <citation type="submission" date="2017-04" db="EMBL/GenBank/DDBJ databases">
        <title>Function of individual gut microbiota members based on whole genome sequencing of pure cultures obtained from chicken caecum.</title>
        <authorList>
            <person name="Medvecky M."/>
            <person name="Cejkova D."/>
            <person name="Polansky O."/>
            <person name="Karasova D."/>
            <person name="Kubasova T."/>
            <person name="Cizek A."/>
            <person name="Rychlik I."/>
        </authorList>
    </citation>
    <scope>NUCLEOTIDE SEQUENCE [LARGE SCALE GENOMIC DNA]</scope>
    <source>
        <strain evidence="9">An75</strain>
    </source>
</reference>
<dbReference type="AlphaFoldDB" id="A0A1Y3U1E1"/>
<dbReference type="InterPro" id="IPR052031">
    <property type="entry name" value="Membrane_Transporter-Flippase"/>
</dbReference>
<dbReference type="PIRSF" id="PIRSF006603">
    <property type="entry name" value="DinF"/>
    <property type="match status" value="1"/>
</dbReference>
<feature type="transmembrane region" description="Helical" evidence="7">
    <location>
        <begin position="287"/>
        <end position="310"/>
    </location>
</feature>
<comment type="caution">
    <text evidence="8">The sequence shown here is derived from an EMBL/GenBank/DDBJ whole genome shotgun (WGS) entry which is preliminary data.</text>
</comment>
<evidence type="ECO:0000256" key="5">
    <source>
        <dbReference type="ARBA" id="ARBA00022989"/>
    </source>
</evidence>
<keyword evidence="3" id="KW-1003">Cell membrane</keyword>
<proteinExistence type="predicted"/>
<feature type="transmembrane region" description="Helical" evidence="7">
    <location>
        <begin position="239"/>
        <end position="264"/>
    </location>
</feature>
<comment type="subcellular location">
    <subcellularLocation>
        <location evidence="1">Cell membrane</location>
        <topology evidence="1">Multi-pass membrane protein</topology>
    </subcellularLocation>
</comment>
<dbReference type="PANTHER" id="PTHR43549:SF3">
    <property type="entry name" value="MULTIDRUG RESISTANCE PROTEIN YPNP-RELATED"/>
    <property type="match status" value="1"/>
</dbReference>
<evidence type="ECO:0000313" key="9">
    <source>
        <dbReference type="Proteomes" id="UP000195455"/>
    </source>
</evidence>
<dbReference type="GO" id="GO:0042910">
    <property type="term" value="F:xenobiotic transmembrane transporter activity"/>
    <property type="evidence" value="ECO:0007669"/>
    <property type="project" value="InterPro"/>
</dbReference>
<feature type="transmembrane region" description="Helical" evidence="7">
    <location>
        <begin position="422"/>
        <end position="442"/>
    </location>
</feature>
<evidence type="ECO:0000256" key="7">
    <source>
        <dbReference type="SAM" id="Phobius"/>
    </source>
</evidence>
<keyword evidence="5 7" id="KW-1133">Transmembrane helix</keyword>
<name>A0A1Y3U1E1_9FIRM</name>
<accession>A0A1Y3U1E1</accession>
<keyword evidence="6 7" id="KW-0472">Membrane</keyword>
<feature type="transmembrane region" description="Helical" evidence="7">
    <location>
        <begin position="172"/>
        <end position="193"/>
    </location>
</feature>
<evidence type="ECO:0000256" key="4">
    <source>
        <dbReference type="ARBA" id="ARBA00022692"/>
    </source>
</evidence>
<sequence length="463" mass="51056">MRVTAMSKNQITEGVIWKQLLFFFFPILLGTLFQQLYNTADTVVVGRFVGTQALAAVGGSTGQIVNLIVNFFVGLASGATVIIARYYGARDRIKLNNALHTAIALSIVGGIVTGIAGILLTPSLLKMMNTPADVIEGSTMYLRIYFAGIIFVFVYNIGSGILRAVGDSKRPLYFLIVCCFLNIFLDILFVVYLKLGVKGAAFATVISQAVSALLVILSLTKSVDIYRLRANKIRFYKSLLIAIITIGLPAGLQSVMYGISNIIIQTSLNSLGTETVAAHTAFAKIDAIYWMISGAFSVSIITFIGQNYGARKFDRMKKSIKVCLLMDLIASLLLTTVMLLAGPYLLRLFTSDQEVIEIGMQIIHIIAPSYALFIFIEILSSSLRGMGNVVVPMLMTCGGVCVLRILWIFIFVRTHLSVTTILMSYPISWGFTAVLFIIYFMFYQKKFFRRCMEETETPAETNA</sequence>
<keyword evidence="4 7" id="KW-0812">Transmembrane</keyword>
<dbReference type="CDD" id="cd13138">
    <property type="entry name" value="MATE_yoeA_like"/>
    <property type="match status" value="1"/>
</dbReference>
<dbReference type="RefSeq" id="WP_087990307.1">
    <property type="nucleotide sequence ID" value="NZ_JBKYBB010000004.1"/>
</dbReference>
<feature type="transmembrane region" description="Helical" evidence="7">
    <location>
        <begin position="322"/>
        <end position="346"/>
    </location>
</feature>
<dbReference type="Pfam" id="PF01554">
    <property type="entry name" value="MatE"/>
    <property type="match status" value="2"/>
</dbReference>